<accession>Q23G23</accession>
<dbReference type="Proteomes" id="UP000009168">
    <property type="component" value="Unassembled WGS sequence"/>
</dbReference>
<keyword evidence="2" id="KW-1185">Reference proteome</keyword>
<sequence>MRGIFRLANSCRAFQKSQNFNKSVNLAYSMPKYSISTLNINFEMSMKQTQLSTLSKANPEFVFFSNSFMLEQLECIAGCDDDVI</sequence>
<gene>
    <name evidence="1" type="ORF">TTHERM_00077410</name>
</gene>
<evidence type="ECO:0000313" key="2">
    <source>
        <dbReference type="Proteomes" id="UP000009168"/>
    </source>
</evidence>
<dbReference type="GeneID" id="7834729"/>
<dbReference type="RefSeq" id="XP_001015682.2">
    <property type="nucleotide sequence ID" value="XM_001015682.3"/>
</dbReference>
<dbReference type="InParanoid" id="Q23G23"/>
<evidence type="ECO:0000313" key="1">
    <source>
        <dbReference type="EMBL" id="EAR95437.2"/>
    </source>
</evidence>
<name>Q23G23_TETTS</name>
<protein>
    <submittedName>
        <fullName evidence="1">Uncharacterized protein</fullName>
    </submittedName>
</protein>
<dbReference type="HOGENOM" id="CLU_2532498_0_0_1"/>
<dbReference type="AlphaFoldDB" id="Q23G23"/>
<proteinExistence type="predicted"/>
<reference evidence="2" key="1">
    <citation type="journal article" date="2006" name="PLoS Biol.">
        <title>Macronuclear genome sequence of the ciliate Tetrahymena thermophila, a model eukaryote.</title>
        <authorList>
            <person name="Eisen J.A."/>
            <person name="Coyne R.S."/>
            <person name="Wu M."/>
            <person name="Wu D."/>
            <person name="Thiagarajan M."/>
            <person name="Wortman J.R."/>
            <person name="Badger J.H."/>
            <person name="Ren Q."/>
            <person name="Amedeo P."/>
            <person name="Jones K.M."/>
            <person name="Tallon L.J."/>
            <person name="Delcher A.L."/>
            <person name="Salzberg S.L."/>
            <person name="Silva J.C."/>
            <person name="Haas B.J."/>
            <person name="Majoros W.H."/>
            <person name="Farzad M."/>
            <person name="Carlton J.M."/>
            <person name="Smith R.K. Jr."/>
            <person name="Garg J."/>
            <person name="Pearlman R.E."/>
            <person name="Karrer K.M."/>
            <person name="Sun L."/>
            <person name="Manning G."/>
            <person name="Elde N.C."/>
            <person name="Turkewitz A.P."/>
            <person name="Asai D.J."/>
            <person name="Wilkes D.E."/>
            <person name="Wang Y."/>
            <person name="Cai H."/>
            <person name="Collins K."/>
            <person name="Stewart B.A."/>
            <person name="Lee S.R."/>
            <person name="Wilamowska K."/>
            <person name="Weinberg Z."/>
            <person name="Ruzzo W.L."/>
            <person name="Wloga D."/>
            <person name="Gaertig J."/>
            <person name="Frankel J."/>
            <person name="Tsao C.-C."/>
            <person name="Gorovsky M.A."/>
            <person name="Keeling P.J."/>
            <person name="Waller R.F."/>
            <person name="Patron N.J."/>
            <person name="Cherry J.M."/>
            <person name="Stover N.A."/>
            <person name="Krieger C.J."/>
            <person name="del Toro C."/>
            <person name="Ryder H.F."/>
            <person name="Williamson S.C."/>
            <person name="Barbeau R.A."/>
            <person name="Hamilton E.P."/>
            <person name="Orias E."/>
        </authorList>
    </citation>
    <scope>NUCLEOTIDE SEQUENCE [LARGE SCALE GENOMIC DNA]</scope>
    <source>
        <strain evidence="2">SB210</strain>
    </source>
</reference>
<dbReference type="KEGG" id="tet:TTHERM_00077410"/>
<organism evidence="1 2">
    <name type="scientific">Tetrahymena thermophila (strain SB210)</name>
    <dbReference type="NCBI Taxonomy" id="312017"/>
    <lineage>
        <taxon>Eukaryota</taxon>
        <taxon>Sar</taxon>
        <taxon>Alveolata</taxon>
        <taxon>Ciliophora</taxon>
        <taxon>Intramacronucleata</taxon>
        <taxon>Oligohymenophorea</taxon>
        <taxon>Hymenostomatida</taxon>
        <taxon>Tetrahymenina</taxon>
        <taxon>Tetrahymenidae</taxon>
        <taxon>Tetrahymena</taxon>
    </lineage>
</organism>
<dbReference type="EMBL" id="GG662704">
    <property type="protein sequence ID" value="EAR95437.2"/>
    <property type="molecule type" value="Genomic_DNA"/>
</dbReference>